<protein>
    <submittedName>
        <fullName evidence="2">Uncharacterized protein</fullName>
    </submittedName>
</protein>
<evidence type="ECO:0000313" key="3">
    <source>
        <dbReference type="Proteomes" id="UP000017836"/>
    </source>
</evidence>
<name>W1PFN4_AMBTC</name>
<dbReference type="Gramene" id="ERN05875">
    <property type="protein sequence ID" value="ERN05875"/>
    <property type="gene ID" value="AMTR_s00006p00265150"/>
</dbReference>
<dbReference type="EMBL" id="KI393980">
    <property type="protein sequence ID" value="ERN05875.1"/>
    <property type="molecule type" value="Genomic_DNA"/>
</dbReference>
<feature type="compositionally biased region" description="Polar residues" evidence="1">
    <location>
        <begin position="80"/>
        <end position="94"/>
    </location>
</feature>
<feature type="compositionally biased region" description="Basic and acidic residues" evidence="1">
    <location>
        <begin position="96"/>
        <end position="106"/>
    </location>
</feature>
<evidence type="ECO:0000256" key="1">
    <source>
        <dbReference type="SAM" id="MobiDB-lite"/>
    </source>
</evidence>
<dbReference type="HOGENOM" id="CLU_2226745_0_0_1"/>
<evidence type="ECO:0000313" key="2">
    <source>
        <dbReference type="EMBL" id="ERN05875.1"/>
    </source>
</evidence>
<keyword evidence="3" id="KW-1185">Reference proteome</keyword>
<feature type="region of interest" description="Disordered" evidence="1">
    <location>
        <begin position="75"/>
        <end position="106"/>
    </location>
</feature>
<accession>W1PFN4</accession>
<dbReference type="Proteomes" id="UP000017836">
    <property type="component" value="Unassembled WGS sequence"/>
</dbReference>
<reference evidence="3" key="1">
    <citation type="journal article" date="2013" name="Science">
        <title>The Amborella genome and the evolution of flowering plants.</title>
        <authorList>
            <consortium name="Amborella Genome Project"/>
        </authorList>
    </citation>
    <scope>NUCLEOTIDE SEQUENCE [LARGE SCALE GENOMIC DNA]</scope>
</reference>
<proteinExistence type="predicted"/>
<organism evidence="2 3">
    <name type="scientific">Amborella trichopoda</name>
    <dbReference type="NCBI Taxonomy" id="13333"/>
    <lineage>
        <taxon>Eukaryota</taxon>
        <taxon>Viridiplantae</taxon>
        <taxon>Streptophyta</taxon>
        <taxon>Embryophyta</taxon>
        <taxon>Tracheophyta</taxon>
        <taxon>Spermatophyta</taxon>
        <taxon>Magnoliopsida</taxon>
        <taxon>Amborellales</taxon>
        <taxon>Amborellaceae</taxon>
        <taxon>Amborella</taxon>
    </lineage>
</organism>
<gene>
    <name evidence="2" type="ORF">AMTR_s00006p00265150</name>
</gene>
<sequence>MTNLNLIPIRNDNTIRSGGRITQRVFQQALQGALETPNSYLNTAPMVRVQSKEFWRLGQSYPFEHYTEEEMGMNFGKEMSTGNGENQVFRSTARTSRKEDASMDEI</sequence>
<dbReference type="AlphaFoldDB" id="W1PFN4"/>